<sequence length="203" mass="23101">MSPNLSNKVYPRSTFSRLQQAELAQLWHWRNQPSIRQNMHNSKEISWPEHQAWFAQLPDSGKTFYIFRQNERPIGALYFDPVGDCGLEWGCYLGETDVWPGSGLMLEIAALDYAAAKPGISFLHAEVLSFNQSVINMHRLFGYQGCEDKPCGGQSATSEAQHSEHCVKVFQYKTADWRAKRSQILAKLPKQISAAAEFIDFQD</sequence>
<keyword evidence="2" id="KW-0808">Transferase</keyword>
<proteinExistence type="predicted"/>
<reference evidence="2 3" key="1">
    <citation type="submission" date="2021-06" db="EMBL/GenBank/DDBJ databases">
        <title>Rheinheimera indica sp. nov., isolated from deep-sea sediment.</title>
        <authorList>
            <person name="Wang Z."/>
            <person name="Zhang X.-Y."/>
        </authorList>
    </citation>
    <scope>NUCLEOTIDE SEQUENCE [LARGE SCALE GENOMIC DNA]</scope>
    <source>
        <strain evidence="2 3">SM2107</strain>
    </source>
</reference>
<keyword evidence="2" id="KW-0012">Acyltransferase</keyword>
<comment type="caution">
    <text evidence="2">The sequence shown here is derived from an EMBL/GenBank/DDBJ whole genome shotgun (WGS) entry which is preliminary data.</text>
</comment>
<dbReference type="InterPro" id="IPR000182">
    <property type="entry name" value="GNAT_dom"/>
</dbReference>
<dbReference type="GO" id="GO:0016746">
    <property type="term" value="F:acyltransferase activity"/>
    <property type="evidence" value="ECO:0007669"/>
    <property type="project" value="UniProtKB-KW"/>
</dbReference>
<accession>A0ABS6MGK0</accession>
<dbReference type="Pfam" id="PF13302">
    <property type="entry name" value="Acetyltransf_3"/>
    <property type="match status" value="1"/>
</dbReference>
<dbReference type="Proteomes" id="UP000704611">
    <property type="component" value="Unassembled WGS sequence"/>
</dbReference>
<dbReference type="NCBIfam" id="TIGR03585">
    <property type="entry name" value="PseH"/>
    <property type="match status" value="1"/>
</dbReference>
<feature type="domain" description="N-acetyltransferase" evidence="1">
    <location>
        <begin position="13"/>
        <end position="164"/>
    </location>
</feature>
<dbReference type="EC" id="2.3.1.202" evidence="2"/>
<gene>
    <name evidence="2" type="primary">pseH</name>
    <name evidence="2" type="ORF">KQY15_02000</name>
</gene>
<dbReference type="RefSeq" id="WP_217666721.1">
    <property type="nucleotide sequence ID" value="NZ_JAHRID010000001.1"/>
</dbReference>
<organism evidence="2 3">
    <name type="scientific">Arsukibacterium indicum</name>
    <dbReference type="NCBI Taxonomy" id="2848612"/>
    <lineage>
        <taxon>Bacteria</taxon>
        <taxon>Pseudomonadati</taxon>
        <taxon>Pseudomonadota</taxon>
        <taxon>Gammaproteobacteria</taxon>
        <taxon>Chromatiales</taxon>
        <taxon>Chromatiaceae</taxon>
        <taxon>Arsukibacterium</taxon>
    </lineage>
</organism>
<evidence type="ECO:0000313" key="3">
    <source>
        <dbReference type="Proteomes" id="UP000704611"/>
    </source>
</evidence>
<dbReference type="EMBL" id="JAHRID010000001">
    <property type="protein sequence ID" value="MBV2127870.1"/>
    <property type="molecule type" value="Genomic_DNA"/>
</dbReference>
<name>A0ABS6MGK0_9GAMM</name>
<evidence type="ECO:0000313" key="2">
    <source>
        <dbReference type="EMBL" id="MBV2127870.1"/>
    </source>
</evidence>
<protein>
    <submittedName>
        <fullName evidence="2">UDP-4-amino-4, 6-dideoxy-N-acetyl-beta-L-altrosamine N-acetyltransferase</fullName>
        <ecNumber evidence="2">2.3.1.202</ecNumber>
    </submittedName>
</protein>
<evidence type="ECO:0000259" key="1">
    <source>
        <dbReference type="PROSITE" id="PS51186"/>
    </source>
</evidence>
<dbReference type="InterPro" id="IPR020036">
    <property type="entry name" value="PseH"/>
</dbReference>
<dbReference type="PROSITE" id="PS51186">
    <property type="entry name" value="GNAT"/>
    <property type="match status" value="1"/>
</dbReference>
<keyword evidence="3" id="KW-1185">Reference proteome</keyword>